<dbReference type="RefSeq" id="WP_005170670.1">
    <property type="nucleotide sequence ID" value="NZ_BANR01000003.1"/>
</dbReference>
<dbReference type="GO" id="GO:0016651">
    <property type="term" value="F:oxidoreductase activity, acting on NAD(P)H"/>
    <property type="evidence" value="ECO:0007669"/>
    <property type="project" value="TreeGrafter"/>
</dbReference>
<dbReference type="Pfam" id="PF08240">
    <property type="entry name" value="ADH_N"/>
    <property type="match status" value="1"/>
</dbReference>
<dbReference type="InterPro" id="IPR011032">
    <property type="entry name" value="GroES-like_sf"/>
</dbReference>
<evidence type="ECO:0000259" key="4">
    <source>
        <dbReference type="SMART" id="SM00829"/>
    </source>
</evidence>
<dbReference type="InterPro" id="IPR002989">
    <property type="entry name" value="Mycobac_pentapep"/>
</dbReference>
<proteinExistence type="predicted"/>
<evidence type="ECO:0000256" key="3">
    <source>
        <dbReference type="SAM" id="MobiDB-lite"/>
    </source>
</evidence>
<keyword evidence="2" id="KW-0560">Oxidoreductase</keyword>
<dbReference type="EMBL" id="BANR01000003">
    <property type="protein sequence ID" value="GAC47395.1"/>
    <property type="molecule type" value="Genomic_DNA"/>
</dbReference>
<dbReference type="CDD" id="cd05289">
    <property type="entry name" value="MDR_like_2"/>
    <property type="match status" value="1"/>
</dbReference>
<dbReference type="Gene3D" id="3.40.50.720">
    <property type="entry name" value="NAD(P)-binding Rossmann-like Domain"/>
    <property type="match status" value="1"/>
</dbReference>
<dbReference type="GO" id="GO:0070402">
    <property type="term" value="F:NADPH binding"/>
    <property type="evidence" value="ECO:0007669"/>
    <property type="project" value="TreeGrafter"/>
</dbReference>
<dbReference type="InterPro" id="IPR020843">
    <property type="entry name" value="ER"/>
</dbReference>
<dbReference type="SUPFAM" id="SSF50129">
    <property type="entry name" value="GroES-like"/>
    <property type="match status" value="1"/>
</dbReference>
<evidence type="ECO:0000313" key="5">
    <source>
        <dbReference type="EMBL" id="GAC47395.1"/>
    </source>
</evidence>
<organism evidence="5 6">
    <name type="scientific">Gordonia aichiensis NBRC 108223</name>
    <dbReference type="NCBI Taxonomy" id="1220583"/>
    <lineage>
        <taxon>Bacteria</taxon>
        <taxon>Bacillati</taxon>
        <taxon>Actinomycetota</taxon>
        <taxon>Actinomycetes</taxon>
        <taxon>Mycobacteriales</taxon>
        <taxon>Gordoniaceae</taxon>
        <taxon>Gordonia</taxon>
    </lineage>
</organism>
<keyword evidence="1" id="KW-0521">NADP</keyword>
<dbReference type="InterPro" id="IPR036291">
    <property type="entry name" value="NAD(P)-bd_dom_sf"/>
</dbReference>
<dbReference type="eggNOG" id="COG0604">
    <property type="taxonomic scope" value="Bacteria"/>
</dbReference>
<dbReference type="InterPro" id="IPR013154">
    <property type="entry name" value="ADH-like_N"/>
</dbReference>
<accession>L7KES9</accession>
<feature type="domain" description="Enoyl reductase (ER)" evidence="4">
    <location>
        <begin position="67"/>
        <end position="368"/>
    </location>
</feature>
<evidence type="ECO:0000256" key="2">
    <source>
        <dbReference type="ARBA" id="ARBA00023002"/>
    </source>
</evidence>
<comment type="caution">
    <text evidence="5">The sequence shown here is derived from an EMBL/GenBank/DDBJ whole genome shotgun (WGS) entry which is preliminary data.</text>
</comment>
<feature type="region of interest" description="Disordered" evidence="3">
    <location>
        <begin position="1"/>
        <end position="48"/>
    </location>
</feature>
<dbReference type="Pfam" id="PF01469">
    <property type="entry name" value="Pentapeptide_2"/>
    <property type="match status" value="1"/>
</dbReference>
<dbReference type="Proteomes" id="UP000010988">
    <property type="component" value="Unassembled WGS sequence"/>
</dbReference>
<protein>
    <submittedName>
        <fullName evidence="5">Putative oxidoreductase</fullName>
    </submittedName>
</protein>
<evidence type="ECO:0000256" key="1">
    <source>
        <dbReference type="ARBA" id="ARBA00022857"/>
    </source>
</evidence>
<dbReference type="SUPFAM" id="SSF51735">
    <property type="entry name" value="NAD(P)-binding Rossmann-fold domains"/>
    <property type="match status" value="1"/>
</dbReference>
<dbReference type="AlphaFoldDB" id="L7KES9"/>
<evidence type="ECO:0000313" key="6">
    <source>
        <dbReference type="Proteomes" id="UP000010988"/>
    </source>
</evidence>
<dbReference type="PANTHER" id="PTHR48106">
    <property type="entry name" value="QUINONE OXIDOREDUCTASE PIG3-RELATED"/>
    <property type="match status" value="1"/>
</dbReference>
<name>L7KES9_9ACTN</name>
<dbReference type="Gene3D" id="3.90.180.10">
    <property type="entry name" value="Medium-chain alcohol dehydrogenases, catalytic domain"/>
    <property type="match status" value="1"/>
</dbReference>
<dbReference type="SMART" id="SM00829">
    <property type="entry name" value="PKS_ER"/>
    <property type="match status" value="1"/>
</dbReference>
<dbReference type="Pfam" id="PF00107">
    <property type="entry name" value="ADH_zinc_N"/>
    <property type="match status" value="1"/>
</dbReference>
<keyword evidence="6" id="KW-1185">Reference proteome</keyword>
<dbReference type="STRING" id="1220583.GOACH_03_04140"/>
<dbReference type="InterPro" id="IPR013149">
    <property type="entry name" value="ADH-like_C"/>
</dbReference>
<feature type="compositionally biased region" description="Low complexity" evidence="3">
    <location>
        <begin position="9"/>
        <end position="45"/>
    </location>
</feature>
<gene>
    <name evidence="5" type="ORF">GOACH_03_04140</name>
</gene>
<sequence length="370" mass="36731">MADSTNADPSTPGSTNTGSTNTGSTNTGSTNTGSPTAGSATTPTNENTLDIESAAVTARQAIATEYGDPASVVEIVKAELPLPDTGQAVIDVTAIGVNPIDAKTVSGAMGGDTSKLPLAIGHELAGVVRAVGSSTGDTPPTAFTPGDEVIVYPTPGAFADHVVVDLSSVHARPAGLDAEHGAGLLLVGVTAADTVATAKVTADDTVLIHGGAGAVGSIAVQLARAIGATVIATASPANHEHLRELGAIPVAYGDGLADRVRQAAPGGVTAAIDTVGTDEAIDVSLELVADHDRIVSIAAFGRGDDGIVLVNGSTPQSKENRANAVDRLIADAASGALITDIAATYPLDEAGQALTDLLTSHPRGKFILLP</sequence>
<reference evidence="5 6" key="1">
    <citation type="submission" date="2012-12" db="EMBL/GenBank/DDBJ databases">
        <title>Whole genome shotgun sequence of Gordonia aichiensis NBRC 108223.</title>
        <authorList>
            <person name="Isaki-Nakamura S."/>
            <person name="Hosoyama A."/>
            <person name="Tsuchikane K."/>
            <person name="Ando Y."/>
            <person name="Baba S."/>
            <person name="Ohji S."/>
            <person name="Hamada M."/>
            <person name="Tamura T."/>
            <person name="Yamazoe A."/>
            <person name="Yamazaki S."/>
            <person name="Fujita N."/>
        </authorList>
    </citation>
    <scope>NUCLEOTIDE SEQUENCE [LARGE SCALE GENOMIC DNA]</scope>
    <source>
        <strain evidence="5 6">NBRC 108223</strain>
    </source>
</reference>